<dbReference type="EMBL" id="BSUJ01000001">
    <property type="protein sequence ID" value="GMA18031.1"/>
    <property type="molecule type" value="Genomic_DNA"/>
</dbReference>
<accession>A0ABQ6HHJ2</accession>
<protein>
    <recommendedName>
        <fullName evidence="9">MerR family transcriptional regulator</fullName>
    </recommendedName>
</protein>
<evidence type="ECO:0000313" key="8">
    <source>
        <dbReference type="Proteomes" id="UP001157109"/>
    </source>
</evidence>
<keyword evidence="2" id="KW-0238">DNA-binding</keyword>
<dbReference type="InterPro" id="IPR006158">
    <property type="entry name" value="Cobalamin-bd"/>
</dbReference>
<keyword evidence="8" id="KW-1185">Reference proteome</keyword>
<evidence type="ECO:0000256" key="3">
    <source>
        <dbReference type="ARBA" id="ARBA00023163"/>
    </source>
</evidence>
<evidence type="ECO:0000313" key="6">
    <source>
        <dbReference type="EMBL" id="GMA18031.1"/>
    </source>
</evidence>
<reference evidence="6" key="3">
    <citation type="submission" date="2023-02" db="EMBL/GenBank/DDBJ databases">
        <authorList>
            <person name="Sun Q."/>
            <person name="Mori K."/>
        </authorList>
    </citation>
    <scope>NUCLEOTIDE SEQUENCE</scope>
    <source>
        <strain evidence="6">NBRC 105830</strain>
    </source>
</reference>
<dbReference type="Pfam" id="PF02310">
    <property type="entry name" value="B12-binding"/>
    <property type="match status" value="1"/>
</dbReference>
<dbReference type="Proteomes" id="UP001157109">
    <property type="component" value="Unassembled WGS sequence"/>
</dbReference>
<dbReference type="Gene3D" id="1.10.1240.10">
    <property type="entry name" value="Methionine synthase domain"/>
    <property type="match status" value="1"/>
</dbReference>
<evidence type="ECO:0000256" key="1">
    <source>
        <dbReference type="ARBA" id="ARBA00023015"/>
    </source>
</evidence>
<dbReference type="SMART" id="SM00422">
    <property type="entry name" value="HTH_MERR"/>
    <property type="match status" value="1"/>
</dbReference>
<dbReference type="SUPFAM" id="SSF46955">
    <property type="entry name" value="Putative DNA-binding domain"/>
    <property type="match status" value="1"/>
</dbReference>
<feature type="domain" description="HTH merR-type" evidence="4">
    <location>
        <begin position="1"/>
        <end position="70"/>
    </location>
</feature>
<reference evidence="6" key="1">
    <citation type="journal article" date="2014" name="Int. J. Syst. Evol. Microbiol.">
        <title>Complete genome of a new Firmicutes species belonging to the dominant human colonic microbiota ('Ruminococcus bicirculans') reveals two chromosomes and a selective capacity to utilize plant glucans.</title>
        <authorList>
            <consortium name="NISC Comparative Sequencing Program"/>
            <person name="Wegmann U."/>
            <person name="Louis P."/>
            <person name="Goesmann A."/>
            <person name="Henrissat B."/>
            <person name="Duncan S.H."/>
            <person name="Flint H.J."/>
        </authorList>
    </citation>
    <scope>NUCLEOTIDE SEQUENCE</scope>
    <source>
        <strain evidence="6">NBRC 105830</strain>
    </source>
</reference>
<evidence type="ECO:0000256" key="2">
    <source>
        <dbReference type="ARBA" id="ARBA00023125"/>
    </source>
</evidence>
<dbReference type="Gene3D" id="1.10.1660.10">
    <property type="match status" value="1"/>
</dbReference>
<evidence type="ECO:0000313" key="7">
    <source>
        <dbReference type="EMBL" id="GMA21743.1"/>
    </source>
</evidence>
<dbReference type="PANTHER" id="PTHR30204:SF67">
    <property type="entry name" value="HTH-TYPE TRANSCRIPTIONAL REGULATOR MLRA-RELATED"/>
    <property type="match status" value="1"/>
</dbReference>
<dbReference type="PROSITE" id="PS51332">
    <property type="entry name" value="B12_BINDING"/>
    <property type="match status" value="1"/>
</dbReference>
<organism evidence="6 8">
    <name type="scientific">Arsenicicoccus piscis</name>
    <dbReference type="NCBI Taxonomy" id="673954"/>
    <lineage>
        <taxon>Bacteria</taxon>
        <taxon>Bacillati</taxon>
        <taxon>Actinomycetota</taxon>
        <taxon>Actinomycetes</taxon>
        <taxon>Micrococcales</taxon>
        <taxon>Intrasporangiaceae</taxon>
        <taxon>Arsenicicoccus</taxon>
    </lineage>
</organism>
<dbReference type="InterPro" id="IPR036724">
    <property type="entry name" value="Cobalamin-bd_sf"/>
</dbReference>
<dbReference type="PANTHER" id="PTHR30204">
    <property type="entry name" value="REDOX-CYCLING DRUG-SENSING TRANSCRIPTIONAL ACTIVATOR SOXR"/>
    <property type="match status" value="1"/>
</dbReference>
<dbReference type="Gene3D" id="3.40.50.280">
    <property type="entry name" value="Cobalamin-binding domain"/>
    <property type="match status" value="1"/>
</dbReference>
<evidence type="ECO:0000259" key="4">
    <source>
        <dbReference type="PROSITE" id="PS50937"/>
    </source>
</evidence>
<keyword evidence="1" id="KW-0805">Transcription regulation</keyword>
<name>A0ABQ6HHJ2_9MICO</name>
<dbReference type="RefSeq" id="WP_241443622.1">
    <property type="nucleotide sequence ID" value="NZ_BSUJ01000001.1"/>
</dbReference>
<gene>
    <name evidence="6" type="ORF">GCM10025862_00520</name>
    <name evidence="7" type="ORF">GCM10025862_37640</name>
</gene>
<dbReference type="InterPro" id="IPR009061">
    <property type="entry name" value="DNA-bd_dom_put_sf"/>
</dbReference>
<dbReference type="SUPFAM" id="SSF52242">
    <property type="entry name" value="Cobalamin (vitamin B12)-binding domain"/>
    <property type="match status" value="1"/>
</dbReference>
<dbReference type="InterPro" id="IPR000551">
    <property type="entry name" value="MerR-type_HTH_dom"/>
</dbReference>
<dbReference type="InterPro" id="IPR036594">
    <property type="entry name" value="Meth_synthase_dom"/>
</dbReference>
<feature type="domain" description="B12-binding" evidence="5">
    <location>
        <begin position="166"/>
        <end position="289"/>
    </location>
</feature>
<dbReference type="InterPro" id="IPR047057">
    <property type="entry name" value="MerR_fam"/>
</dbReference>
<evidence type="ECO:0000259" key="5">
    <source>
        <dbReference type="PROSITE" id="PS51332"/>
    </source>
</evidence>
<dbReference type="CDD" id="cd01104">
    <property type="entry name" value="HTH_MlrA-CarA"/>
    <property type="match status" value="1"/>
</dbReference>
<proteinExistence type="predicted"/>
<sequence>MFTISKAAQMTGIPAATLRAWEKRYGMILTTRTPKGYRLYSPAAIDILRRMAHLLDTGWSPSNAAASLESEILALHHRGTDRPSVEDLLEAARGMDVMTVERCLDHALRPSSLEDSIDSWLMPAVLRIGDECKDGTIGVAAANLVSTGVRQRLAAAYIDASPIDPIGELVLGLPSGCFHEMGLLSFAVLARRAGFTTTYLGADTPPASYVDAALSRRPMWVIIAMPTEADIDPVATTVAELQLAVPDTPIGVGGHYQDRAPAGATRLGHNILAAVRRLRPAQARRRDRSPRR</sequence>
<keyword evidence="3" id="KW-0804">Transcription</keyword>
<reference evidence="8" key="2">
    <citation type="journal article" date="2019" name="Int. J. Syst. Evol. Microbiol.">
        <title>The Global Catalogue of Microorganisms (GCM) 10K type strain sequencing project: providing services to taxonomists for standard genome sequencing and annotation.</title>
        <authorList>
            <consortium name="The Broad Institute Genomics Platform"/>
            <consortium name="The Broad Institute Genome Sequencing Center for Infectious Disease"/>
            <person name="Wu L."/>
            <person name="Ma J."/>
        </authorList>
    </citation>
    <scope>NUCLEOTIDE SEQUENCE [LARGE SCALE GENOMIC DNA]</scope>
    <source>
        <strain evidence="8">NBRC 105830</strain>
    </source>
</reference>
<dbReference type="EMBL" id="BSUJ01000001">
    <property type="protein sequence ID" value="GMA21743.1"/>
    <property type="molecule type" value="Genomic_DNA"/>
</dbReference>
<evidence type="ECO:0008006" key="9">
    <source>
        <dbReference type="Google" id="ProtNLM"/>
    </source>
</evidence>
<comment type="caution">
    <text evidence="6">The sequence shown here is derived from an EMBL/GenBank/DDBJ whole genome shotgun (WGS) entry which is preliminary data.</text>
</comment>
<dbReference type="PROSITE" id="PS50937">
    <property type="entry name" value="HTH_MERR_2"/>
    <property type="match status" value="1"/>
</dbReference>
<dbReference type="Pfam" id="PF13411">
    <property type="entry name" value="MerR_1"/>
    <property type="match status" value="1"/>
</dbReference>